<sequence>MKKTMPMRWIRKPCNRCGQLLLIHDDTVWKDNKTYHYHCWIKENESNSRKKTGIPGMRGSPGR</sequence>
<dbReference type="HOGENOM" id="CLU_2875066_0_0_2"/>
<protein>
    <submittedName>
        <fullName evidence="1">Uncharacterized protein</fullName>
    </submittedName>
</protein>
<organism evidence="1 2">
    <name type="scientific">Methanoregula formicica (strain DSM 22288 / NBRC 105244 / SMSP)</name>
    <dbReference type="NCBI Taxonomy" id="593750"/>
    <lineage>
        <taxon>Archaea</taxon>
        <taxon>Methanobacteriati</taxon>
        <taxon>Methanobacteriota</taxon>
        <taxon>Stenosarchaea group</taxon>
        <taxon>Methanomicrobia</taxon>
        <taxon>Methanomicrobiales</taxon>
        <taxon>Methanoregulaceae</taxon>
        <taxon>Methanoregula</taxon>
    </lineage>
</organism>
<dbReference type="Proteomes" id="UP000010824">
    <property type="component" value="Chromosome"/>
</dbReference>
<keyword evidence="2" id="KW-1185">Reference proteome</keyword>
<accession>L0HK97</accession>
<reference evidence="2" key="1">
    <citation type="submission" date="2011-12" db="EMBL/GenBank/DDBJ databases">
        <title>Complete sequence of Methanoregula formicicum SMSP.</title>
        <authorList>
            <person name="Lucas S."/>
            <person name="Han J."/>
            <person name="Lapidus A."/>
            <person name="Cheng J.-F."/>
            <person name="Goodwin L."/>
            <person name="Pitluck S."/>
            <person name="Peters L."/>
            <person name="Ovchinnikova G."/>
            <person name="Teshima H."/>
            <person name="Detter J.C."/>
            <person name="Han C."/>
            <person name="Tapia R."/>
            <person name="Land M."/>
            <person name="Hauser L."/>
            <person name="Kyrpides N."/>
            <person name="Ivanova N."/>
            <person name="Pagani I."/>
            <person name="Imachi H."/>
            <person name="Tamaki H."/>
            <person name="Sekiguchi Y."/>
            <person name="Kamagata Y."/>
            <person name="Cadillo-Quiroz H."/>
            <person name="Zinder S."/>
            <person name="Liu W.-T."/>
            <person name="Woyke T."/>
        </authorList>
    </citation>
    <scope>NUCLEOTIDE SEQUENCE [LARGE SCALE GENOMIC DNA]</scope>
    <source>
        <strain evidence="2">DSM 22288 / NBRC 105244 / SMSP</strain>
    </source>
</reference>
<dbReference type="InParanoid" id="L0HK97"/>
<evidence type="ECO:0000313" key="2">
    <source>
        <dbReference type="Proteomes" id="UP000010824"/>
    </source>
</evidence>
<name>L0HK97_METFS</name>
<evidence type="ECO:0000313" key="1">
    <source>
        <dbReference type="EMBL" id="AGB03738.1"/>
    </source>
</evidence>
<dbReference type="AlphaFoldDB" id="L0HK97"/>
<dbReference type="KEGG" id="mfo:Metfor_2753"/>
<reference evidence="1 2" key="2">
    <citation type="journal article" date="2014" name="Genome Announc.">
        <title>Complete Genome Sequence of Methanoregula formicica SMSPT, a Mesophilic Hydrogenotrophic Methanogen Isolated from a Methanogenic Upflow Anaerobic Sludge Blanket Reactor.</title>
        <authorList>
            <person name="Yamamoto K."/>
            <person name="Tamaki H."/>
            <person name="Cadillo-Quiroz H."/>
            <person name="Imachi H."/>
            <person name="Kyrpides N."/>
            <person name="Woyke T."/>
            <person name="Goodwin L."/>
            <person name="Zinder S.H."/>
            <person name="Kamagata Y."/>
            <person name="Liu W.T."/>
        </authorList>
    </citation>
    <scope>NUCLEOTIDE SEQUENCE [LARGE SCALE GENOMIC DNA]</scope>
    <source>
        <strain evidence="2">DSM 22288 / NBRC 105244 / SMSP</strain>
    </source>
</reference>
<dbReference type="EMBL" id="CP003167">
    <property type="protein sequence ID" value="AGB03738.1"/>
    <property type="molecule type" value="Genomic_DNA"/>
</dbReference>
<dbReference type="STRING" id="593750.Metfor_2753"/>
<proteinExistence type="predicted"/>
<gene>
    <name evidence="1" type="ordered locus">Metfor_2753</name>
</gene>